<name>L0I8M1_HALRX</name>
<feature type="domain" description="DUF7978" evidence="3">
    <location>
        <begin position="22"/>
        <end position="210"/>
    </location>
</feature>
<feature type="transmembrane region" description="Helical" evidence="2">
    <location>
        <begin position="112"/>
        <end position="133"/>
    </location>
</feature>
<dbReference type="eggNOG" id="arCOG06413">
    <property type="taxonomic scope" value="Archaea"/>
</dbReference>
<evidence type="ECO:0000313" key="5">
    <source>
        <dbReference type="Proteomes" id="UP000010846"/>
    </source>
</evidence>
<reference evidence="4" key="1">
    <citation type="submission" date="2011-09" db="EMBL/GenBank/DDBJ databases">
        <title>Complete sequence of Halovivax ruber XH-70.</title>
        <authorList>
            <consortium name="US DOE Joint Genome Institute"/>
            <person name="Lucas S."/>
            <person name="Han J."/>
            <person name="Lapidus A."/>
            <person name="Cheng J.-F."/>
            <person name="Goodwin L."/>
            <person name="Pitluck S."/>
            <person name="Peters L."/>
            <person name="Mikhailova N."/>
            <person name="Davenport K."/>
            <person name="Detter J.C."/>
            <person name="Han C."/>
            <person name="Tapia R."/>
            <person name="Land M."/>
            <person name="Hauser L."/>
            <person name="Kyrpides N."/>
            <person name="Ivanova N."/>
            <person name="Pagani I."/>
            <person name="Sproer C."/>
            <person name="Anderson I."/>
            <person name="Woyke T."/>
        </authorList>
    </citation>
    <scope>NUCLEOTIDE SEQUENCE</scope>
    <source>
        <strain evidence="4">XH-70</strain>
    </source>
</reference>
<keyword evidence="5" id="KW-1185">Reference proteome</keyword>
<gene>
    <name evidence="4" type="ordered locus">Halru_0411</name>
</gene>
<dbReference type="EMBL" id="CP003050">
    <property type="protein sequence ID" value="AGB15054.1"/>
    <property type="molecule type" value="Genomic_DNA"/>
</dbReference>
<dbReference type="OrthoDB" id="376159at2157"/>
<feature type="region of interest" description="Disordered" evidence="1">
    <location>
        <begin position="1"/>
        <end position="27"/>
    </location>
</feature>
<dbReference type="Proteomes" id="UP000010846">
    <property type="component" value="Chromosome"/>
</dbReference>
<evidence type="ECO:0000259" key="3">
    <source>
        <dbReference type="Pfam" id="PF25933"/>
    </source>
</evidence>
<feature type="transmembrane region" description="Helical" evidence="2">
    <location>
        <begin position="190"/>
        <end position="211"/>
    </location>
</feature>
<keyword evidence="2" id="KW-1133">Transmembrane helix</keyword>
<evidence type="ECO:0000313" key="4">
    <source>
        <dbReference type="EMBL" id="AGB15054.1"/>
    </source>
</evidence>
<accession>L0I8M1</accession>
<feature type="transmembrane region" description="Helical" evidence="2">
    <location>
        <begin position="33"/>
        <end position="59"/>
    </location>
</feature>
<dbReference type="RefSeq" id="WP_015299744.1">
    <property type="nucleotide sequence ID" value="NC_019964.1"/>
</dbReference>
<dbReference type="HOGENOM" id="CLU_1237897_0_0_2"/>
<dbReference type="KEGG" id="hru:Halru_0411"/>
<evidence type="ECO:0000256" key="1">
    <source>
        <dbReference type="SAM" id="MobiDB-lite"/>
    </source>
</evidence>
<keyword evidence="2" id="KW-0812">Transmembrane</keyword>
<dbReference type="Pfam" id="PF25933">
    <property type="entry name" value="DUF7978"/>
    <property type="match status" value="1"/>
</dbReference>
<evidence type="ECO:0000256" key="2">
    <source>
        <dbReference type="SAM" id="Phobius"/>
    </source>
</evidence>
<dbReference type="InterPro" id="IPR058284">
    <property type="entry name" value="DUF7978"/>
</dbReference>
<keyword evidence="2" id="KW-0472">Membrane</keyword>
<protein>
    <recommendedName>
        <fullName evidence="3">DUF7978 domain-containing protein</fullName>
    </recommendedName>
</protein>
<dbReference type="AlphaFoldDB" id="L0I8M1"/>
<sequence>MSNQPKYRHGGPVEDDEPTTDESRTLPSVHGRIPIVGGLLTGVAAALATYVLALLATFAGRQGLTVWSSVESPPHVLTEASWTVLMNLGAGLDIASESSGAWGLQYGMFRFAISPIFTILCFLLAIGAGYVIASCVETNSVRERLASSLLVVPAYVLSATLLATFATWEPTTEARPVSEIQTVSVDVVDAVLYAGVVFPAVLALLGASLAIGHRAFVANRDPY</sequence>
<proteinExistence type="predicted"/>
<feature type="transmembrane region" description="Helical" evidence="2">
    <location>
        <begin position="145"/>
        <end position="168"/>
    </location>
</feature>
<organism evidence="4 5">
    <name type="scientific">Halovivax ruber (strain DSM 18193 / JCM 13892 / XH-70)</name>
    <dbReference type="NCBI Taxonomy" id="797302"/>
    <lineage>
        <taxon>Archaea</taxon>
        <taxon>Methanobacteriati</taxon>
        <taxon>Methanobacteriota</taxon>
        <taxon>Stenosarchaea group</taxon>
        <taxon>Halobacteria</taxon>
        <taxon>Halobacteriales</taxon>
        <taxon>Natrialbaceae</taxon>
        <taxon>Halovivax</taxon>
    </lineage>
</organism>
<dbReference type="GeneID" id="14375719"/>